<name>L8E9Q2_HUMAN</name>
<dbReference type="OrthoDB" id="2339771at2759"/>
<dbReference type="ChiTaRS" id="LIN9">
    <property type="organism name" value="human"/>
</dbReference>
<dbReference type="AlphaFoldDB" id="L8E9Q2"/>
<organism evidence="1">
    <name type="scientific">Homo sapiens</name>
    <name type="common">Human</name>
    <dbReference type="NCBI Taxonomy" id="9606"/>
    <lineage>
        <taxon>Eukaryota</taxon>
        <taxon>Metazoa</taxon>
        <taxon>Chordata</taxon>
        <taxon>Craniata</taxon>
        <taxon>Vertebrata</taxon>
        <taxon>Euteleostomi</taxon>
        <taxon>Mammalia</taxon>
        <taxon>Eutheria</taxon>
        <taxon>Euarchontoglires</taxon>
        <taxon>Primates</taxon>
        <taxon>Haplorrhini</taxon>
        <taxon>Catarrhini</taxon>
        <taxon>Hominidae</taxon>
        <taxon>Homo</taxon>
    </lineage>
</organism>
<dbReference type="EMBL" id="HF584392">
    <property type="protein sequence ID" value="CCQ43889.1"/>
    <property type="molecule type" value="Genomic_DNA"/>
</dbReference>
<reference evidence="1" key="1">
    <citation type="journal article" date="2013" name="PLoS ONE">
        <title>Direct detection of alternative open reading frames translation products in human significantly expands the proteome.</title>
        <authorList>
            <person name="Vanderperre B."/>
            <person name="Lucier J.-F."/>
            <person name="Motard J."/>
            <person name="Tremblay G."/>
            <person name="Vanderperre S."/>
            <person name="Wisztorski M."/>
            <person name="Salzet M."/>
            <person name="Boisvert F.-M."/>
            <person name="Roucou X."/>
        </authorList>
    </citation>
    <scope>NUCLEOTIDE SEQUENCE</scope>
</reference>
<proteinExistence type="predicted"/>
<evidence type="ECO:0000313" key="1">
    <source>
        <dbReference type="EMBL" id="CCQ43889.1"/>
    </source>
</evidence>
<protein>
    <submittedName>
        <fullName evidence="1">Alternative protein LIN9</fullName>
    </submittedName>
</protein>
<gene>
    <name evidence="1" type="primary">LIN9</name>
</gene>
<dbReference type="PeptideAtlas" id="L8E9Q2"/>
<accession>L8E9Q2</accession>
<sequence>MCMNSPQHMQTTAAMESMKKPGLFIHVGGSVEIPSRKLQLHLI</sequence>